<feature type="signal peptide" evidence="2">
    <location>
        <begin position="1"/>
        <end position="23"/>
    </location>
</feature>
<dbReference type="PANTHER" id="PTHR43308">
    <property type="entry name" value="OUTER MEMBRANE PROTEIN ALPHA-RELATED"/>
    <property type="match status" value="1"/>
</dbReference>
<feature type="chain" id="PRO_5009107301" description="SLH domain-containing protein" evidence="2">
    <location>
        <begin position="24"/>
        <end position="353"/>
    </location>
</feature>
<organism evidence="4 5">
    <name type="scientific">Geosporobacter ferrireducens</name>
    <dbReference type="NCBI Taxonomy" id="1424294"/>
    <lineage>
        <taxon>Bacteria</taxon>
        <taxon>Bacillati</taxon>
        <taxon>Bacillota</taxon>
        <taxon>Clostridia</taxon>
        <taxon>Peptostreptococcales</taxon>
        <taxon>Thermotaleaceae</taxon>
        <taxon>Geosporobacter</taxon>
    </lineage>
</organism>
<evidence type="ECO:0000259" key="3">
    <source>
        <dbReference type="PROSITE" id="PS51272"/>
    </source>
</evidence>
<dbReference type="PANTHER" id="PTHR43308:SF5">
    <property type="entry name" value="S-LAYER PROTEIN _ PEPTIDOGLYCAN ENDO-BETA-N-ACETYLGLUCOSAMINIDASE"/>
    <property type="match status" value="1"/>
</dbReference>
<dbReference type="PROSITE" id="PS51272">
    <property type="entry name" value="SLH"/>
    <property type="match status" value="2"/>
</dbReference>
<evidence type="ECO:0000256" key="1">
    <source>
        <dbReference type="ARBA" id="ARBA00022737"/>
    </source>
</evidence>
<dbReference type="Proteomes" id="UP000095743">
    <property type="component" value="Chromosome"/>
</dbReference>
<dbReference type="InterPro" id="IPR051465">
    <property type="entry name" value="Cell_Envelope_Struct_Comp"/>
</dbReference>
<evidence type="ECO:0000256" key="2">
    <source>
        <dbReference type="SAM" id="SignalP"/>
    </source>
</evidence>
<evidence type="ECO:0000313" key="5">
    <source>
        <dbReference type="Proteomes" id="UP000095743"/>
    </source>
</evidence>
<keyword evidence="1" id="KW-0677">Repeat</keyword>
<keyword evidence="5" id="KW-1185">Reference proteome</keyword>
<name>A0A1D8GBS5_9FIRM</name>
<protein>
    <recommendedName>
        <fullName evidence="3">SLH domain-containing protein</fullName>
    </recommendedName>
</protein>
<dbReference type="KEGG" id="gfe:Gferi_01285"/>
<dbReference type="OrthoDB" id="174569at2"/>
<sequence>MKRFLRIALSIFLIISMSIGSLAERAPDGTVQFSDISNHWAKEFIVTLTQKGIIGGYPDGTFKPNNNIKVSEFTILVLKTAGIPINQSTGAWYQGAIDTAIEYGIIAKGEFNDYERNINRGEMARMIVRGLGEQASTGETTFADNGQIPSDVKGFVKKAVELGIIGGYPDNSFKAAGNATRAEATVVLTKMMDIREEAGDVELQPNPLPPVVTDGIPEPDIEVVTYYHDEWENKHFQIAINNIARYSSDTQFKIVCTNYEELNSYEQPSWTVEGKWYYHDKTVWMDQSIISQKEIPTIYTLGRTPYFVAQKYINTFQLKDGMVFEFKIYIKKGDITKEYPVKVENFKYVESKY</sequence>
<dbReference type="AlphaFoldDB" id="A0A1D8GBS5"/>
<dbReference type="EMBL" id="CP017269">
    <property type="protein sequence ID" value="AOT68343.1"/>
    <property type="molecule type" value="Genomic_DNA"/>
</dbReference>
<dbReference type="RefSeq" id="WP_069973896.1">
    <property type="nucleotide sequence ID" value="NZ_CP017269.1"/>
</dbReference>
<keyword evidence="2" id="KW-0732">Signal</keyword>
<dbReference type="Pfam" id="PF00395">
    <property type="entry name" value="SLH"/>
    <property type="match status" value="2"/>
</dbReference>
<proteinExistence type="predicted"/>
<dbReference type="InterPro" id="IPR001119">
    <property type="entry name" value="SLH_dom"/>
</dbReference>
<dbReference type="STRING" id="1424294.Gferi_01285"/>
<reference evidence="4 5" key="1">
    <citation type="submission" date="2016-09" db="EMBL/GenBank/DDBJ databases">
        <title>Genomic analysis reveals versatility of anaerobic energy metabolism of Geosporobacter ferrireducens IRF9 of phylum Firmicutes.</title>
        <authorList>
            <person name="Kim S.-J."/>
        </authorList>
    </citation>
    <scope>NUCLEOTIDE SEQUENCE [LARGE SCALE GENOMIC DNA]</scope>
    <source>
        <strain evidence="4 5">IRF9</strain>
    </source>
</reference>
<accession>A0A1D8GBS5</accession>
<gene>
    <name evidence="4" type="ORF">Gferi_01285</name>
</gene>
<evidence type="ECO:0000313" key="4">
    <source>
        <dbReference type="EMBL" id="AOT68343.1"/>
    </source>
</evidence>
<feature type="domain" description="SLH" evidence="3">
    <location>
        <begin position="139"/>
        <end position="202"/>
    </location>
</feature>
<feature type="domain" description="SLH" evidence="3">
    <location>
        <begin position="28"/>
        <end position="91"/>
    </location>
</feature>